<feature type="compositionally biased region" description="Basic and acidic residues" evidence="8">
    <location>
        <begin position="903"/>
        <end position="915"/>
    </location>
</feature>
<dbReference type="GO" id="GO:0000981">
    <property type="term" value="F:DNA-binding transcription factor activity, RNA polymerase II-specific"/>
    <property type="evidence" value="ECO:0007669"/>
    <property type="project" value="TreeGrafter"/>
</dbReference>
<sequence>MDISDEELFDVRPSCSTTNVTGTRDLMQDPVQEKDSNILTKNIAVKLTRLQSAKEKRVKKILKSKRRNRWRHGLLNGKFSKKKKKKVPSSSSQQAFRNTKLVTEAISSEDRGNEQINTHLHNQLCQGELYEDAQQNEQRVSNVAQNKTENFNLSMCETEEEDLCVNVTYSCARTLPYKFYRKNVISSSASVIDYCDSLSSSSKDTESSLRSNQSNLTDYLSKDTRVTNTLIRLRLKLMAKKMKRRLNEWKFKRKSAYSNKYSSDSETEEQRVSSKKRRRIVFMEESDSENETVNNMIAIKDNNRSESHLSLEKIDTKKTCIQFSSPAKVILTKLEKMEDEDVIKWRKSKIKPSDIASESVEEQLERRKLTRNLVASDSQDKLILPTADWFSETQDISKDSALTNSYTDKRRYAVRLKLNKLRKKYKLFKKPKVLLIKLDVLQCSSKDGRYSTTEVERLTKKYLNFVINSISKSKPHELTTYKHLRLQSIMGANTTCMEGHKNSGNAPFQIHQKLIQNHCKTSSRASEKKNSTLSRKRLELWRNAFRSLIMPEKSQKTIASTSKSTTEILPIPRNSPKKSVIAVCESVVTLASTSTSSMKHTTPVGFSSKLTSPNKQTKDSTKPTKYNDTFKSKSSISSKNLPSDANVDKIISRSDLTQSKNDTVSKSPCKNAKVTDNELHKCIACGSSFENYDLWMKHLANNFNTTHMNVNSKSSYASKCIKASLLKIMSKEKKLENSKPSTSKCSSINDESSSHQLDKSVINSDMESSSSSSSLSSLKAIKMRRKQFKVSKNKMKSRSAMKSKSSQNSSNGAEIPNSNNVECSSSTNIRVKQKITCKICSKSFDTNQQLFEDMAKHMHNDFQNMQTAIENYIISTQESNKTNDQVSNDMVKNSIEVAVEEVEAKNDIDESEKSQPENINESSAENLVSSEKENICDAGPSSELQSERFFTICECHKPKNETIEALGSNIYIEIVLLCTTCQTIFRGLECFEVHCTSSVDGTLCNKNRLQGRKSKLLCVSCQQILNSLQDLLQHLTMHSQLNRRGTATFSCSTCKVIFYSFGPLFESHFQNHEKNSLFLASRLSFPRPSYISSKLIKLPATDIPIEQLYMQIADYVCQHCRMPFIYEQDLKSHKVICESHNVESRIRSSDGKTSIIPSKIPILLICGFCNKTFYSRMSFELHSLEHTQKREVHLHYTCVAVTAVTKVYICKVCTTMWQCLQTFREHWRTHSELRAEYICSLCRNYFHSVELFQKHALVHRNSEKKQMPITCEVIYRDISDRNSNINSQSDTIINELPYMNLSYFDNKKNFVDKIVNNKSCESQKSTRLLLKNLTSENRSTQSSIHSNKEAQATGNVPQVPVQVPSSNFLVAVTQSEPNSNLGNLCDDSDEDLTIVLSESEESSASSGVQRNVDSMPSTTPENTRSTTSDSVITNGQMRYSNDMTPIAASSKTSSHVRESTSLNSRISVITPIESEKQLKTNSRDNNTLESNVGRSVSSMANSSREDLNELLPKNVMSSVPKAFLRVKSLAELTNTPEKSLCQMCGMPFESRQKLRTHMLTHFRPLQNKKDDQITSPGNIQIWPAKPTFNSQVAMPTTSTQDSLSSTMTPSVTVHSNTSTSTCVSLNNQQKLQQQIQQPQLQQQQQQQHQQHQSLQQQQQLNVGNNVMHYIISKTDMSYQLHPTNLIPTSTDNVMLVTVNTMQQVSQNPDRYICIYCPGFECGSVQEFALHEHSPKHEARSRYNNVTYLS</sequence>
<feature type="region of interest" description="Disordered" evidence="8">
    <location>
        <begin position="1398"/>
        <end position="1462"/>
    </location>
</feature>
<reference evidence="10 11" key="1">
    <citation type="submission" date="2020-02" db="EMBL/GenBank/DDBJ databases">
        <title>Relaxed selection underlies rapid genomic changes in the transitions from sociality to social parasitism in ants.</title>
        <authorList>
            <person name="Bi X."/>
        </authorList>
    </citation>
    <scope>NUCLEOTIDE SEQUENCE [LARGE SCALE GENOMIC DNA]</scope>
    <source>
        <strain evidence="10">BGI-DK2014b</strain>
        <tissue evidence="10">Whole body</tissue>
    </source>
</reference>
<protein>
    <submittedName>
        <fullName evidence="10">ZG5 protein</fullName>
    </submittedName>
</protein>
<dbReference type="GO" id="GO:0005634">
    <property type="term" value="C:nucleus"/>
    <property type="evidence" value="ECO:0007669"/>
    <property type="project" value="UniProtKB-SubCell"/>
</dbReference>
<feature type="region of interest" description="Disordered" evidence="8">
    <location>
        <begin position="597"/>
        <end position="643"/>
    </location>
</feature>
<feature type="compositionally biased region" description="Low complexity" evidence="8">
    <location>
        <begin position="768"/>
        <end position="778"/>
    </location>
</feature>
<evidence type="ECO:0000256" key="1">
    <source>
        <dbReference type="ARBA" id="ARBA00004123"/>
    </source>
</evidence>
<keyword evidence="4 7" id="KW-0863">Zinc-finger</keyword>
<feature type="region of interest" description="Disordered" evidence="8">
    <location>
        <begin position="73"/>
        <end position="100"/>
    </location>
</feature>
<feature type="non-terminal residue" evidence="10">
    <location>
        <position position="1749"/>
    </location>
</feature>
<keyword evidence="5" id="KW-0862">Zinc</keyword>
<feature type="compositionally biased region" description="Polar residues" evidence="8">
    <location>
        <begin position="1333"/>
        <end position="1355"/>
    </location>
</feature>
<gene>
    <name evidence="10" type="primary">Zg5</name>
    <name evidence="10" type="ORF">G6Z77_0004235</name>
</gene>
<dbReference type="SMART" id="SM00355">
    <property type="entry name" value="ZnF_C2H2"/>
    <property type="match status" value="10"/>
</dbReference>
<feature type="region of interest" description="Disordered" evidence="8">
    <location>
        <begin position="1478"/>
        <end position="1504"/>
    </location>
</feature>
<feature type="compositionally biased region" description="Polar residues" evidence="8">
    <location>
        <begin position="598"/>
        <end position="615"/>
    </location>
</feature>
<feature type="compositionally biased region" description="Low complexity" evidence="8">
    <location>
        <begin position="802"/>
        <end position="811"/>
    </location>
</feature>
<feature type="non-terminal residue" evidence="10">
    <location>
        <position position="1"/>
    </location>
</feature>
<feature type="compositionally biased region" description="Polar residues" evidence="8">
    <location>
        <begin position="1483"/>
        <end position="1502"/>
    </location>
</feature>
<evidence type="ECO:0000313" key="11">
    <source>
        <dbReference type="Proteomes" id="UP000670152"/>
    </source>
</evidence>
<evidence type="ECO:0000256" key="4">
    <source>
        <dbReference type="ARBA" id="ARBA00022771"/>
    </source>
</evidence>
<dbReference type="InterPro" id="IPR036236">
    <property type="entry name" value="Znf_C2H2_sf"/>
</dbReference>
<feature type="domain" description="C2H2-type" evidence="9">
    <location>
        <begin position="1164"/>
        <end position="1191"/>
    </location>
</feature>
<feature type="compositionally biased region" description="Low complexity" evidence="8">
    <location>
        <begin position="1608"/>
        <end position="1618"/>
    </location>
</feature>
<comment type="caution">
    <text evidence="10">The sequence shown here is derived from an EMBL/GenBank/DDBJ whole genome shotgun (WGS) entry which is preliminary data.</text>
</comment>
<proteinExistence type="predicted"/>
<keyword evidence="2" id="KW-0479">Metal-binding</keyword>
<feature type="compositionally biased region" description="Polar residues" evidence="8">
    <location>
        <begin position="916"/>
        <end position="927"/>
    </location>
</feature>
<feature type="region of interest" description="Disordered" evidence="8">
    <location>
        <begin position="903"/>
        <end position="927"/>
    </location>
</feature>
<keyword evidence="11" id="KW-1185">Reference proteome</keyword>
<evidence type="ECO:0000256" key="3">
    <source>
        <dbReference type="ARBA" id="ARBA00022737"/>
    </source>
</evidence>
<dbReference type="PROSITE" id="PS50157">
    <property type="entry name" value="ZINC_FINGER_C2H2_2"/>
    <property type="match status" value="4"/>
</dbReference>
<comment type="subcellular location">
    <subcellularLocation>
        <location evidence="1">Nucleus</location>
    </subcellularLocation>
</comment>
<feature type="domain" description="C2H2-type" evidence="9">
    <location>
        <begin position="1237"/>
        <end position="1264"/>
    </location>
</feature>
<keyword evidence="3" id="KW-0677">Repeat</keyword>
<feature type="compositionally biased region" description="Polar residues" evidence="8">
    <location>
        <begin position="1407"/>
        <end position="1462"/>
    </location>
</feature>
<dbReference type="PROSITE" id="PS00028">
    <property type="entry name" value="ZINC_FINGER_C2H2_1"/>
    <property type="match status" value="5"/>
</dbReference>
<dbReference type="SUPFAM" id="SSF57667">
    <property type="entry name" value="beta-beta-alpha zinc fingers"/>
    <property type="match status" value="1"/>
</dbReference>
<accession>A0A836JUT2</accession>
<feature type="region of interest" description="Disordered" evidence="8">
    <location>
        <begin position="1597"/>
        <end position="1618"/>
    </location>
</feature>
<dbReference type="OrthoDB" id="6414306at2759"/>
<feature type="region of interest" description="Disordered" evidence="8">
    <location>
        <begin position="732"/>
        <end position="824"/>
    </location>
</feature>
<dbReference type="Proteomes" id="UP000670152">
    <property type="component" value="Unassembled WGS sequence"/>
</dbReference>
<feature type="compositionally biased region" description="Polar residues" evidence="8">
    <location>
        <begin position="1597"/>
        <end position="1607"/>
    </location>
</feature>
<feature type="domain" description="C2H2-type" evidence="9">
    <location>
        <begin position="1115"/>
        <end position="1145"/>
    </location>
</feature>
<evidence type="ECO:0000256" key="5">
    <source>
        <dbReference type="ARBA" id="ARBA00022833"/>
    </source>
</evidence>
<dbReference type="PANTHER" id="PTHR24394:SF29">
    <property type="entry name" value="MYONEURIN"/>
    <property type="match status" value="1"/>
</dbReference>
<dbReference type="InterPro" id="IPR013087">
    <property type="entry name" value="Znf_C2H2_type"/>
</dbReference>
<feature type="compositionally biased region" description="Polar residues" evidence="8">
    <location>
        <begin position="738"/>
        <end position="751"/>
    </location>
</feature>
<dbReference type="EMBL" id="JAANIB010007425">
    <property type="protein sequence ID" value="KAG5326066.1"/>
    <property type="molecule type" value="Genomic_DNA"/>
</dbReference>
<feature type="compositionally biased region" description="Basic residues" evidence="8">
    <location>
        <begin position="781"/>
        <end position="801"/>
    </location>
</feature>
<dbReference type="PANTHER" id="PTHR24394">
    <property type="entry name" value="ZINC FINGER PROTEIN"/>
    <property type="match status" value="1"/>
</dbReference>
<evidence type="ECO:0000259" key="9">
    <source>
        <dbReference type="PROSITE" id="PS50157"/>
    </source>
</evidence>
<organism evidence="10 11">
    <name type="scientific">Acromyrmex heyeri</name>
    <dbReference type="NCBI Taxonomy" id="230685"/>
    <lineage>
        <taxon>Eukaryota</taxon>
        <taxon>Metazoa</taxon>
        <taxon>Ecdysozoa</taxon>
        <taxon>Arthropoda</taxon>
        <taxon>Hexapoda</taxon>
        <taxon>Insecta</taxon>
        <taxon>Pterygota</taxon>
        <taxon>Neoptera</taxon>
        <taxon>Endopterygota</taxon>
        <taxon>Hymenoptera</taxon>
        <taxon>Apocrita</taxon>
        <taxon>Aculeata</taxon>
        <taxon>Formicoidea</taxon>
        <taxon>Formicidae</taxon>
        <taxon>Myrmicinae</taxon>
        <taxon>Acromyrmex</taxon>
    </lineage>
</organism>
<name>A0A836JUT2_9HYME</name>
<dbReference type="Gene3D" id="3.30.160.60">
    <property type="entry name" value="Classic Zinc Finger"/>
    <property type="match status" value="1"/>
</dbReference>
<evidence type="ECO:0000256" key="7">
    <source>
        <dbReference type="PROSITE-ProRule" id="PRU00042"/>
    </source>
</evidence>
<feature type="domain" description="C2H2-type" evidence="9">
    <location>
        <begin position="1539"/>
        <end position="1561"/>
    </location>
</feature>
<evidence type="ECO:0000256" key="2">
    <source>
        <dbReference type="ARBA" id="ARBA00022723"/>
    </source>
</evidence>
<keyword evidence="6" id="KW-0539">Nucleus</keyword>
<evidence type="ECO:0000256" key="6">
    <source>
        <dbReference type="ARBA" id="ARBA00023242"/>
    </source>
</evidence>
<feature type="region of interest" description="Disordered" evidence="8">
    <location>
        <begin position="1333"/>
        <end position="1359"/>
    </location>
</feature>
<evidence type="ECO:0000256" key="8">
    <source>
        <dbReference type="SAM" id="MobiDB-lite"/>
    </source>
</evidence>
<evidence type="ECO:0000313" key="10">
    <source>
        <dbReference type="EMBL" id="KAG5326066.1"/>
    </source>
</evidence>
<dbReference type="GO" id="GO:0008270">
    <property type="term" value="F:zinc ion binding"/>
    <property type="evidence" value="ECO:0007669"/>
    <property type="project" value="UniProtKB-KW"/>
</dbReference>